<keyword evidence="1" id="KW-0472">Membrane</keyword>
<sequence length="106" mass="10433">MSAVTIVATLVAAGAVSWLLRVTPITLLPAGRLPASARRLLDHAAPAAIAAMVGAGIAGGSAFSDLGPRVPVLLGAVVAALIAWRRRGLVLPVAAGLVVAVALTAL</sequence>
<dbReference type="Pfam" id="PF05437">
    <property type="entry name" value="AzlD"/>
    <property type="match status" value="1"/>
</dbReference>
<evidence type="ECO:0000256" key="1">
    <source>
        <dbReference type="SAM" id="Phobius"/>
    </source>
</evidence>
<evidence type="ECO:0000313" key="2">
    <source>
        <dbReference type="EMBL" id="TQM36226.1"/>
    </source>
</evidence>
<dbReference type="Proteomes" id="UP000319818">
    <property type="component" value="Unassembled WGS sequence"/>
</dbReference>
<reference evidence="2 3" key="1">
    <citation type="submission" date="2019-06" db="EMBL/GenBank/DDBJ databases">
        <title>Sequencing the genomes of 1000 actinobacteria strains.</title>
        <authorList>
            <person name="Klenk H.-P."/>
        </authorList>
    </citation>
    <scope>NUCLEOTIDE SEQUENCE [LARGE SCALE GENOMIC DNA]</scope>
    <source>
        <strain evidence="2 3">DSM 45511</strain>
    </source>
</reference>
<organism evidence="2 3">
    <name type="scientific">Pseudonocardia cypriaca</name>
    <dbReference type="NCBI Taxonomy" id="882449"/>
    <lineage>
        <taxon>Bacteria</taxon>
        <taxon>Bacillati</taxon>
        <taxon>Actinomycetota</taxon>
        <taxon>Actinomycetes</taxon>
        <taxon>Pseudonocardiales</taxon>
        <taxon>Pseudonocardiaceae</taxon>
        <taxon>Pseudonocardia</taxon>
    </lineage>
</organism>
<keyword evidence="3" id="KW-1185">Reference proteome</keyword>
<protein>
    <submittedName>
        <fullName evidence="2">Branched-subunit amino acid transport protein</fullName>
    </submittedName>
</protein>
<feature type="transmembrane region" description="Helical" evidence="1">
    <location>
        <begin position="89"/>
        <end position="105"/>
    </location>
</feature>
<keyword evidence="1" id="KW-1133">Transmembrane helix</keyword>
<keyword evidence="1" id="KW-0812">Transmembrane</keyword>
<gene>
    <name evidence="2" type="ORF">FB388_7683</name>
</gene>
<name>A0A543FQX8_9PSEU</name>
<dbReference type="OrthoDB" id="3831149at2"/>
<dbReference type="AlphaFoldDB" id="A0A543FQX8"/>
<feature type="transmembrane region" description="Helical" evidence="1">
    <location>
        <begin position="6"/>
        <end position="28"/>
    </location>
</feature>
<dbReference type="RefSeq" id="WP_142107465.1">
    <property type="nucleotide sequence ID" value="NZ_VFPH01000003.1"/>
</dbReference>
<dbReference type="EMBL" id="VFPH01000003">
    <property type="protein sequence ID" value="TQM36226.1"/>
    <property type="molecule type" value="Genomic_DNA"/>
</dbReference>
<comment type="caution">
    <text evidence="2">The sequence shown here is derived from an EMBL/GenBank/DDBJ whole genome shotgun (WGS) entry which is preliminary data.</text>
</comment>
<feature type="transmembrane region" description="Helical" evidence="1">
    <location>
        <begin position="40"/>
        <end position="60"/>
    </location>
</feature>
<proteinExistence type="predicted"/>
<dbReference type="InterPro" id="IPR008407">
    <property type="entry name" value="Brnchd-chn_aa_trnsp_AzlD"/>
</dbReference>
<evidence type="ECO:0000313" key="3">
    <source>
        <dbReference type="Proteomes" id="UP000319818"/>
    </source>
</evidence>
<accession>A0A543FQX8</accession>